<dbReference type="OrthoDB" id="752592at2"/>
<sequence length="225" mass="25479">MRKLFIIIFFVTVSIGASAQSQSNSTYSIGLKMFALEEQPKLLNEVRNNTKYYSSGLNGLMLKINDNQISYRFAAYTFKEKDYTFRNQCSTCEIVSGNYNSLDIKIGFERSIIYSRLQPYYGLELGYKNVEFGGVSADANSKAPIYNVNIEKNGVTLNPFLGLKLNVINAITIGAEAGFDIIRTHDKETKTQLNSTLISNSNFDRWQYASRPLARLSLQFNFGRD</sequence>
<evidence type="ECO:0000313" key="3">
    <source>
        <dbReference type="Proteomes" id="UP000283433"/>
    </source>
</evidence>
<keyword evidence="1" id="KW-0732">Signal</keyword>
<feature type="signal peptide" evidence="1">
    <location>
        <begin position="1"/>
        <end position="19"/>
    </location>
</feature>
<dbReference type="AlphaFoldDB" id="A0A419S547"/>
<proteinExistence type="predicted"/>
<evidence type="ECO:0008006" key="4">
    <source>
        <dbReference type="Google" id="ProtNLM"/>
    </source>
</evidence>
<dbReference type="EMBL" id="MBTA01000025">
    <property type="protein sequence ID" value="RKD15244.1"/>
    <property type="molecule type" value="Genomic_DNA"/>
</dbReference>
<evidence type="ECO:0000256" key="1">
    <source>
        <dbReference type="SAM" id="SignalP"/>
    </source>
</evidence>
<name>A0A419S547_9SPHI</name>
<feature type="chain" id="PRO_5019312402" description="Outer membrane protein beta-barrel domain-containing protein" evidence="1">
    <location>
        <begin position="20"/>
        <end position="225"/>
    </location>
</feature>
<dbReference type="Proteomes" id="UP000283433">
    <property type="component" value="Unassembled WGS sequence"/>
</dbReference>
<reference evidence="2 3" key="1">
    <citation type="submission" date="2016-07" db="EMBL/GenBank/DDBJ databases">
        <title>Genome of Pelobium manganitolerans.</title>
        <authorList>
            <person name="Wu S."/>
            <person name="Wang G."/>
        </authorList>
    </citation>
    <scope>NUCLEOTIDE SEQUENCE [LARGE SCALE GENOMIC DNA]</scope>
    <source>
        <strain evidence="2 3">YS-25</strain>
    </source>
</reference>
<comment type="caution">
    <text evidence="2">The sequence shown here is derived from an EMBL/GenBank/DDBJ whole genome shotgun (WGS) entry which is preliminary data.</text>
</comment>
<accession>A0A419S547</accession>
<keyword evidence="3" id="KW-1185">Reference proteome</keyword>
<dbReference type="RefSeq" id="WP_120182208.1">
    <property type="nucleotide sequence ID" value="NZ_MBTA01000025.1"/>
</dbReference>
<evidence type="ECO:0000313" key="2">
    <source>
        <dbReference type="EMBL" id="RKD15244.1"/>
    </source>
</evidence>
<protein>
    <recommendedName>
        <fullName evidence="4">Outer membrane protein beta-barrel domain-containing protein</fullName>
    </recommendedName>
</protein>
<organism evidence="2 3">
    <name type="scientific">Pelobium manganitolerans</name>
    <dbReference type="NCBI Taxonomy" id="1842495"/>
    <lineage>
        <taxon>Bacteria</taxon>
        <taxon>Pseudomonadati</taxon>
        <taxon>Bacteroidota</taxon>
        <taxon>Sphingobacteriia</taxon>
        <taxon>Sphingobacteriales</taxon>
        <taxon>Sphingobacteriaceae</taxon>
        <taxon>Pelobium</taxon>
    </lineage>
</organism>
<gene>
    <name evidence="2" type="ORF">BCY91_06965</name>
</gene>